<accession>A0A7D7NCW7</accession>
<dbReference type="Proteomes" id="UP000514752">
    <property type="component" value="Chromosome"/>
</dbReference>
<organism evidence="1 2">
    <name type="scientific">Neisseria shayeganii</name>
    <dbReference type="NCBI Taxonomy" id="607712"/>
    <lineage>
        <taxon>Bacteria</taxon>
        <taxon>Pseudomonadati</taxon>
        <taxon>Pseudomonadota</taxon>
        <taxon>Betaproteobacteria</taxon>
        <taxon>Neisseriales</taxon>
        <taxon>Neisseriaceae</taxon>
        <taxon>Neisseria</taxon>
    </lineage>
</organism>
<name>A0A7D7NCW7_9NEIS</name>
<evidence type="ECO:0000313" key="1">
    <source>
        <dbReference type="EMBL" id="QMT41118.1"/>
    </source>
</evidence>
<reference evidence="1 2" key="1">
    <citation type="submission" date="2020-07" db="EMBL/GenBank/DDBJ databases">
        <title>Genomic diversity of species in the Neisseriaceae family.</title>
        <authorList>
            <person name="Vincent A.T."/>
            <person name="Bernet E."/>
            <person name="Veyrier F.J."/>
        </authorList>
    </citation>
    <scope>NUCLEOTIDE SEQUENCE [LARGE SCALE GENOMIC DNA]</scope>
    <source>
        <strain evidence="1 2">DSM 22244</strain>
    </source>
</reference>
<evidence type="ECO:0000313" key="2">
    <source>
        <dbReference type="Proteomes" id="UP000514752"/>
    </source>
</evidence>
<dbReference type="EMBL" id="CP059567">
    <property type="protein sequence ID" value="QMT41118.1"/>
    <property type="molecule type" value="Genomic_DNA"/>
</dbReference>
<sequence>MSQIVTLPSTAETENVLSRLTSDTSVTEYQQAMRDAGRILCRHFVGESKHLDGPVLVVSTAEDADFLTTGFLSGLDESCLPYKLAVFWNNHYSLPSKDSVAPIVHEYVQEGYRECRHVVLLKSIISGSCVVRTNLAALLTRETGEVLFSDILVAAPVMLDKSHTKLKDEFSSKIHEAFRFCTLRVDKTRLANGVVVPGIGGEVYPRLGLKDQPARLPGGYMPELVRAAVFGLKRTIKYSPRLTPSKP</sequence>
<dbReference type="KEGG" id="nsg:H3L94_03520"/>
<protein>
    <submittedName>
        <fullName evidence="1">Uncharacterized protein</fullName>
    </submittedName>
</protein>
<proteinExistence type="predicted"/>
<dbReference type="AlphaFoldDB" id="A0A7D7NCW7"/>
<dbReference type="RefSeq" id="WP_182122679.1">
    <property type="nucleotide sequence ID" value="NZ_CP059567.1"/>
</dbReference>
<gene>
    <name evidence="1" type="ORF">H3L94_03520</name>
</gene>